<protein>
    <submittedName>
        <fullName evidence="1">DUF523 domain-containing protein</fullName>
    </submittedName>
</protein>
<organism evidence="1 2">
    <name type="scientific">Lactococcus protaetiae</name>
    <dbReference type="NCBI Taxonomy" id="2592653"/>
    <lineage>
        <taxon>Bacteria</taxon>
        <taxon>Bacillati</taxon>
        <taxon>Bacillota</taxon>
        <taxon>Bacilli</taxon>
        <taxon>Lactobacillales</taxon>
        <taxon>Streptococcaceae</taxon>
        <taxon>Lactococcus</taxon>
    </lineage>
</organism>
<keyword evidence="2" id="KW-1185">Reference proteome</keyword>
<dbReference type="PANTHER" id="PTHR30087">
    <property type="entry name" value="INNER MEMBRANE PROTEIN"/>
    <property type="match status" value="1"/>
</dbReference>
<sequence length="95" mass="10122">MSKILVSACLAGFPCRYDGKAKTNEEVVALVKQGLAIPICPEQLAGLATPRPPMEILGERVVAVTGEAFTEEFSYGARATLHLAQKFGCSQAILK</sequence>
<reference evidence="1 2" key="1">
    <citation type="submission" date="2019-07" db="EMBL/GenBank/DDBJ databases">
        <title>Genome sequencing of KACC 19320.</title>
        <authorList>
            <person name="Heo J."/>
            <person name="Kim S.-J."/>
            <person name="Kim J.-S."/>
            <person name="Hong S.-B."/>
            <person name="Kwon S.-W."/>
        </authorList>
    </citation>
    <scope>NUCLEOTIDE SEQUENCE [LARGE SCALE GENOMIC DNA]</scope>
    <source>
        <strain evidence="1 2">KACC 19320</strain>
    </source>
</reference>
<dbReference type="KEGG" id="lack:FLP15_07315"/>
<evidence type="ECO:0000313" key="1">
    <source>
        <dbReference type="EMBL" id="QDK71004.1"/>
    </source>
</evidence>
<dbReference type="AlphaFoldDB" id="A0A514Z8U1"/>
<proteinExistence type="predicted"/>
<dbReference type="InterPro" id="IPR007553">
    <property type="entry name" value="2-thiour_desulf"/>
</dbReference>
<dbReference type="EMBL" id="CP041356">
    <property type="protein sequence ID" value="QDK71004.1"/>
    <property type="molecule type" value="Genomic_DNA"/>
</dbReference>
<gene>
    <name evidence="1" type="ORF">FLP15_07315</name>
</gene>
<evidence type="ECO:0000313" key="2">
    <source>
        <dbReference type="Proteomes" id="UP000315128"/>
    </source>
</evidence>
<dbReference type="PANTHER" id="PTHR30087:SF1">
    <property type="entry name" value="HYPOTHETICAL CYTOSOLIC PROTEIN"/>
    <property type="match status" value="1"/>
</dbReference>
<dbReference type="OrthoDB" id="9797779at2"/>
<dbReference type="RefSeq" id="WP_142766574.1">
    <property type="nucleotide sequence ID" value="NZ_CP041356.1"/>
</dbReference>
<name>A0A514Z8U1_9LACT</name>
<dbReference type="Proteomes" id="UP000315128">
    <property type="component" value="Chromosome"/>
</dbReference>
<dbReference type="Pfam" id="PF04463">
    <property type="entry name" value="2-thiour_desulf"/>
    <property type="match status" value="1"/>
</dbReference>
<accession>A0A514Z8U1</accession>